<dbReference type="AlphaFoldDB" id="A0A1M5TSX5"/>
<gene>
    <name evidence="1" type="ORF">SAMN02745129_2267</name>
</gene>
<organism evidence="1 2">
    <name type="scientific">Ferrimonas marina</name>
    <dbReference type="NCBI Taxonomy" id="299255"/>
    <lineage>
        <taxon>Bacteria</taxon>
        <taxon>Pseudomonadati</taxon>
        <taxon>Pseudomonadota</taxon>
        <taxon>Gammaproteobacteria</taxon>
        <taxon>Alteromonadales</taxon>
        <taxon>Ferrimonadaceae</taxon>
        <taxon>Ferrimonas</taxon>
    </lineage>
</organism>
<sequence length="204" mass="22434">MGVVVLSVLAFAVVLLSVSAIAFYVHKRWYCGLPVKMGLSVRKEARRFFSGKRVRVGAWGRFRVNVENGRWTGIQDLRDWAAVPEDVAEEQVYCDVEVAEMTSLQGPRRRSVCFILDATGPGDPSEYARADLGLREFAQSCLARDARCEEFLRMVAVMGGVPSDKFLGDVAASANEVADHLEVQFKGDGVCRNQQAEPAACALT</sequence>
<accession>A0A1M5TSX5</accession>
<reference evidence="1 2" key="1">
    <citation type="submission" date="2016-11" db="EMBL/GenBank/DDBJ databases">
        <authorList>
            <person name="Jaros S."/>
            <person name="Januszkiewicz K."/>
            <person name="Wedrychowicz H."/>
        </authorList>
    </citation>
    <scope>NUCLEOTIDE SEQUENCE [LARGE SCALE GENOMIC DNA]</scope>
    <source>
        <strain evidence="1 2">DSM 16917</strain>
    </source>
</reference>
<protein>
    <submittedName>
        <fullName evidence="1">Uncharacterized protein</fullName>
    </submittedName>
</protein>
<dbReference type="RefSeq" id="WP_067656010.1">
    <property type="nucleotide sequence ID" value="NZ_FQXG01000003.1"/>
</dbReference>
<evidence type="ECO:0000313" key="2">
    <source>
        <dbReference type="Proteomes" id="UP000184268"/>
    </source>
</evidence>
<proteinExistence type="predicted"/>
<evidence type="ECO:0000313" key="1">
    <source>
        <dbReference type="EMBL" id="SHH53877.1"/>
    </source>
</evidence>
<name>A0A1M5TSX5_9GAMM</name>
<dbReference type="Proteomes" id="UP000184268">
    <property type="component" value="Unassembled WGS sequence"/>
</dbReference>
<keyword evidence="2" id="KW-1185">Reference proteome</keyword>
<dbReference type="EMBL" id="FQXG01000003">
    <property type="protein sequence ID" value="SHH53877.1"/>
    <property type="molecule type" value="Genomic_DNA"/>
</dbReference>